<dbReference type="EMBL" id="KB908984">
    <property type="protein sequence ID" value="EOB13416.1"/>
    <property type="molecule type" value="Genomic_DNA"/>
</dbReference>
<evidence type="ECO:0000313" key="3">
    <source>
        <dbReference type="Proteomes" id="UP000016927"/>
    </source>
</evidence>
<evidence type="ECO:0000256" key="1">
    <source>
        <dbReference type="SAM" id="MobiDB-lite"/>
    </source>
</evidence>
<dbReference type="OrthoDB" id="10506926at2759"/>
<keyword evidence="3" id="KW-1185">Reference proteome</keyword>
<feature type="region of interest" description="Disordered" evidence="1">
    <location>
        <begin position="22"/>
        <end position="84"/>
    </location>
</feature>
<gene>
    <name evidence="2" type="ORF">NBO_76g0021</name>
</gene>
<dbReference type="Proteomes" id="UP000016927">
    <property type="component" value="Unassembled WGS sequence"/>
</dbReference>
<dbReference type="VEuPathDB" id="MicrosporidiaDB:NBO_76g0021"/>
<evidence type="ECO:0000313" key="2">
    <source>
        <dbReference type="EMBL" id="EOB13416.1"/>
    </source>
</evidence>
<name>R0KRN8_NOSB1</name>
<organism evidence="2 3">
    <name type="scientific">Nosema bombycis (strain CQ1 / CVCC 102059)</name>
    <name type="common">Microsporidian parasite</name>
    <name type="synonym">Pebrine of silkworm</name>
    <dbReference type="NCBI Taxonomy" id="578461"/>
    <lineage>
        <taxon>Eukaryota</taxon>
        <taxon>Fungi</taxon>
        <taxon>Fungi incertae sedis</taxon>
        <taxon>Microsporidia</taxon>
        <taxon>Nosematidae</taxon>
        <taxon>Nosema</taxon>
    </lineage>
</organism>
<feature type="compositionally biased region" description="Basic residues" evidence="1">
    <location>
        <begin position="31"/>
        <end position="46"/>
    </location>
</feature>
<dbReference type="HOGENOM" id="CLU_1855834_0_0_1"/>
<dbReference type="AlphaFoldDB" id="R0KRN8"/>
<proteinExistence type="predicted"/>
<protein>
    <submittedName>
        <fullName evidence="2">Uncharacterized protein</fullName>
    </submittedName>
</protein>
<feature type="compositionally biased region" description="Low complexity" evidence="1">
    <location>
        <begin position="60"/>
        <end position="76"/>
    </location>
</feature>
<sequence>MKFLIFVIAILGGHHDNSHDDHLGGYGSTNHHPHRRHHHAHHHSHSHFVDPNPENRDNDSSSSSSSDTNFVPSPSSLSVLNAKTPLRRELEIADDLDKKTMNEMSRPVTEEMLHNPNVPIYEPYQLTEAQQQVLLSHE</sequence>
<accession>R0KRN8</accession>
<reference evidence="2 3" key="1">
    <citation type="journal article" date="2013" name="BMC Genomics">
        <title>Comparative genomics of parasitic silkworm microsporidia reveal an association between genome expansion and host adaptation.</title>
        <authorList>
            <person name="Pan G."/>
            <person name="Xu J."/>
            <person name="Li T."/>
            <person name="Xia Q."/>
            <person name="Liu S.L."/>
            <person name="Zhang G."/>
            <person name="Li S."/>
            <person name="Li C."/>
            <person name="Liu H."/>
            <person name="Yang L."/>
            <person name="Liu T."/>
            <person name="Zhang X."/>
            <person name="Wu Z."/>
            <person name="Fan W."/>
            <person name="Dang X."/>
            <person name="Xiang H."/>
            <person name="Tao M."/>
            <person name="Li Y."/>
            <person name="Hu J."/>
            <person name="Li Z."/>
            <person name="Lin L."/>
            <person name="Luo J."/>
            <person name="Geng L."/>
            <person name="Wang L."/>
            <person name="Long M."/>
            <person name="Wan Y."/>
            <person name="He N."/>
            <person name="Zhang Z."/>
            <person name="Lu C."/>
            <person name="Keeling P.J."/>
            <person name="Wang J."/>
            <person name="Xiang Z."/>
            <person name="Zhou Z."/>
        </authorList>
    </citation>
    <scope>NUCLEOTIDE SEQUENCE [LARGE SCALE GENOMIC DNA]</scope>
    <source>
        <strain evidence="3">CQ1 / CVCC 102059</strain>
    </source>
</reference>